<evidence type="ECO:0000313" key="10">
    <source>
        <dbReference type="EMBL" id="PIY88472.1"/>
    </source>
</evidence>
<dbReference type="GO" id="GO:0009404">
    <property type="term" value="P:toxin metabolic process"/>
    <property type="evidence" value="ECO:0007669"/>
    <property type="project" value="TreeGrafter"/>
</dbReference>
<evidence type="ECO:0000313" key="11">
    <source>
        <dbReference type="Proteomes" id="UP000230767"/>
    </source>
</evidence>
<comment type="catalytic activity">
    <reaction evidence="8">
        <text>arsenic triglutathione + 3 [thioredoxin]-dithiol + 3 S-adenosyl-L-methionine = trimethylarsine + 3 [thioredoxin]-disulfide + 3 glutathione + 3 S-adenosyl-L-homocysteine + 3 H(+)</text>
        <dbReference type="Rhea" id="RHEA:69432"/>
        <dbReference type="Rhea" id="RHEA-COMP:10698"/>
        <dbReference type="Rhea" id="RHEA-COMP:10700"/>
        <dbReference type="ChEBI" id="CHEBI:15378"/>
        <dbReference type="ChEBI" id="CHEBI:27130"/>
        <dbReference type="ChEBI" id="CHEBI:29950"/>
        <dbReference type="ChEBI" id="CHEBI:50058"/>
        <dbReference type="ChEBI" id="CHEBI:57856"/>
        <dbReference type="ChEBI" id="CHEBI:57925"/>
        <dbReference type="ChEBI" id="CHEBI:59789"/>
        <dbReference type="ChEBI" id="CHEBI:183640"/>
        <dbReference type="EC" id="2.1.1.137"/>
    </reaction>
</comment>
<dbReference type="InterPro" id="IPR025714">
    <property type="entry name" value="Methyltranfer_dom"/>
</dbReference>
<dbReference type="Gene3D" id="3.40.50.150">
    <property type="entry name" value="Vaccinia Virus protein VP39"/>
    <property type="match status" value="1"/>
</dbReference>
<keyword evidence="1" id="KW-0808">Transferase</keyword>
<name>A0A2M7R5V5_9BACT</name>
<organism evidence="10 11">
    <name type="scientific">Candidatus Nealsonbacteria bacterium CG_4_10_14_0_8_um_filter_37_14</name>
    <dbReference type="NCBI Taxonomy" id="1974684"/>
    <lineage>
        <taxon>Bacteria</taxon>
        <taxon>Candidatus Nealsoniibacteriota</taxon>
    </lineage>
</organism>
<evidence type="ECO:0000256" key="2">
    <source>
        <dbReference type="ARBA" id="ARBA00022691"/>
    </source>
</evidence>
<reference evidence="11" key="1">
    <citation type="submission" date="2017-09" db="EMBL/GenBank/DDBJ databases">
        <title>Depth-based differentiation of microbial function through sediment-hosted aquifers and enrichment of novel symbionts in the deep terrestrial subsurface.</title>
        <authorList>
            <person name="Probst A.J."/>
            <person name="Ladd B."/>
            <person name="Jarett J.K."/>
            <person name="Geller-Mcgrath D.E."/>
            <person name="Sieber C.M.K."/>
            <person name="Emerson J.B."/>
            <person name="Anantharaman K."/>
            <person name="Thomas B.C."/>
            <person name="Malmstrom R."/>
            <person name="Stieglmeier M."/>
            <person name="Klingl A."/>
            <person name="Woyke T."/>
            <person name="Ryan C.M."/>
            <person name="Banfield J.F."/>
        </authorList>
    </citation>
    <scope>NUCLEOTIDE SEQUENCE [LARGE SCALE GENOMIC DNA]</scope>
</reference>
<proteinExistence type="inferred from homology"/>
<comment type="caution">
    <text evidence="10">The sequence shown here is derived from an EMBL/GenBank/DDBJ whole genome shotgun (WGS) entry which is preliminary data.</text>
</comment>
<dbReference type="GO" id="GO:0030791">
    <property type="term" value="F:arsenite methyltransferase activity"/>
    <property type="evidence" value="ECO:0007669"/>
    <property type="project" value="UniProtKB-EC"/>
</dbReference>
<dbReference type="PANTHER" id="PTHR43675:SF8">
    <property type="entry name" value="ARSENITE METHYLTRANSFERASE"/>
    <property type="match status" value="1"/>
</dbReference>
<dbReference type="CDD" id="cd02440">
    <property type="entry name" value="AdoMet_MTases"/>
    <property type="match status" value="1"/>
</dbReference>
<dbReference type="GO" id="GO:0005829">
    <property type="term" value="C:cytosol"/>
    <property type="evidence" value="ECO:0007669"/>
    <property type="project" value="TreeGrafter"/>
</dbReference>
<evidence type="ECO:0000256" key="7">
    <source>
        <dbReference type="ARBA" id="ARBA00047943"/>
    </source>
</evidence>
<evidence type="ECO:0000256" key="6">
    <source>
        <dbReference type="ARBA" id="ARBA00047941"/>
    </source>
</evidence>
<dbReference type="SUPFAM" id="SSF53335">
    <property type="entry name" value="S-adenosyl-L-methionine-dependent methyltransferases"/>
    <property type="match status" value="1"/>
</dbReference>
<accession>A0A2M7R5V5</accession>
<dbReference type="PANTHER" id="PTHR43675">
    <property type="entry name" value="ARSENITE METHYLTRANSFERASE"/>
    <property type="match status" value="1"/>
</dbReference>
<dbReference type="AlphaFoldDB" id="A0A2M7R5V5"/>
<gene>
    <name evidence="10" type="ORF">COY73_03730</name>
</gene>
<protein>
    <recommendedName>
        <fullName evidence="5">Arsenite methyltransferase</fullName>
        <ecNumber evidence="4">2.1.1.137</ecNumber>
    </recommendedName>
</protein>
<comment type="catalytic activity">
    <reaction evidence="6">
        <text>arsenic triglutathione + [thioredoxin]-dithiol + S-adenosyl-L-methionine + 2 H2O = methylarsonous acid + [thioredoxin]-disulfide + 3 glutathione + S-adenosyl-L-homocysteine + H(+)</text>
        <dbReference type="Rhea" id="RHEA:69460"/>
        <dbReference type="Rhea" id="RHEA-COMP:10698"/>
        <dbReference type="Rhea" id="RHEA-COMP:10700"/>
        <dbReference type="ChEBI" id="CHEBI:15377"/>
        <dbReference type="ChEBI" id="CHEBI:15378"/>
        <dbReference type="ChEBI" id="CHEBI:17826"/>
        <dbReference type="ChEBI" id="CHEBI:29950"/>
        <dbReference type="ChEBI" id="CHEBI:50058"/>
        <dbReference type="ChEBI" id="CHEBI:57856"/>
        <dbReference type="ChEBI" id="CHEBI:57925"/>
        <dbReference type="ChEBI" id="CHEBI:59789"/>
        <dbReference type="ChEBI" id="CHEBI:183640"/>
        <dbReference type="EC" id="2.1.1.137"/>
    </reaction>
</comment>
<feature type="domain" description="Methyltransferase" evidence="9">
    <location>
        <begin position="51"/>
        <end position="212"/>
    </location>
</feature>
<evidence type="ECO:0000256" key="5">
    <source>
        <dbReference type="ARBA" id="ARBA00034545"/>
    </source>
</evidence>
<evidence type="ECO:0000256" key="8">
    <source>
        <dbReference type="ARBA" id="ARBA00048428"/>
    </source>
</evidence>
<sequence length="283" mass="33154">MVNSHYKDVIKYFSKKAAKYDLVDEQLYWRLSDKLLEKIIQVKLIEPFLKKKELKVLDAGAGTGRWSLILYNFLKKSFKLHFDLVDITKEMLTEAERKIRKKGLTNTMEIHLGNIEDLSDYPNDYYNIAISFYNVLSFSENPERALKEVFRKLKKGGLYASIVANKYHSYFFSILNNRVNELADIKSGKTRYTSEMPFIHCFTPNEIRKLYQKNGFKKVEVIGFPNFVYPNIEDARIEGQSRQSKNLLENKKNFQKILATEFRECFNQDVVGRGNVLLIIGKK</sequence>
<dbReference type="EC" id="2.1.1.137" evidence="4"/>
<dbReference type="GO" id="GO:0018872">
    <property type="term" value="P:arsonoacetate metabolic process"/>
    <property type="evidence" value="ECO:0007669"/>
    <property type="project" value="TreeGrafter"/>
</dbReference>
<evidence type="ECO:0000256" key="4">
    <source>
        <dbReference type="ARBA" id="ARBA00034521"/>
    </source>
</evidence>
<comment type="similarity">
    <text evidence="3">Belongs to the methyltransferase superfamily. Arsenite methyltransferase family.</text>
</comment>
<dbReference type="InterPro" id="IPR029063">
    <property type="entry name" value="SAM-dependent_MTases_sf"/>
</dbReference>
<comment type="catalytic activity">
    <reaction evidence="7">
        <text>arsenic triglutathione + 2 [thioredoxin]-dithiol + 2 S-adenosyl-L-methionine + H2O = dimethylarsinous acid + 2 [thioredoxin]-disulfide + 3 glutathione + 2 S-adenosyl-L-homocysteine + 2 H(+)</text>
        <dbReference type="Rhea" id="RHEA:69464"/>
        <dbReference type="Rhea" id="RHEA-COMP:10698"/>
        <dbReference type="Rhea" id="RHEA-COMP:10700"/>
        <dbReference type="ChEBI" id="CHEBI:15377"/>
        <dbReference type="ChEBI" id="CHEBI:15378"/>
        <dbReference type="ChEBI" id="CHEBI:23808"/>
        <dbReference type="ChEBI" id="CHEBI:29950"/>
        <dbReference type="ChEBI" id="CHEBI:50058"/>
        <dbReference type="ChEBI" id="CHEBI:57856"/>
        <dbReference type="ChEBI" id="CHEBI:57925"/>
        <dbReference type="ChEBI" id="CHEBI:59789"/>
        <dbReference type="ChEBI" id="CHEBI:183640"/>
        <dbReference type="EC" id="2.1.1.137"/>
    </reaction>
</comment>
<dbReference type="Pfam" id="PF13847">
    <property type="entry name" value="Methyltransf_31"/>
    <property type="match status" value="1"/>
</dbReference>
<dbReference type="Proteomes" id="UP000230767">
    <property type="component" value="Unassembled WGS sequence"/>
</dbReference>
<evidence type="ECO:0000256" key="3">
    <source>
        <dbReference type="ARBA" id="ARBA00034487"/>
    </source>
</evidence>
<evidence type="ECO:0000259" key="9">
    <source>
        <dbReference type="Pfam" id="PF13847"/>
    </source>
</evidence>
<keyword evidence="2" id="KW-0949">S-adenosyl-L-methionine</keyword>
<evidence type="ECO:0000256" key="1">
    <source>
        <dbReference type="ARBA" id="ARBA00022679"/>
    </source>
</evidence>
<dbReference type="EMBL" id="PFLW01000088">
    <property type="protein sequence ID" value="PIY88472.1"/>
    <property type="molecule type" value="Genomic_DNA"/>
</dbReference>
<dbReference type="InterPro" id="IPR026669">
    <property type="entry name" value="Arsenite_MeTrfase-like"/>
</dbReference>